<dbReference type="Pfam" id="PF12654">
    <property type="entry name" value="DUF3786"/>
    <property type="match status" value="1"/>
</dbReference>
<evidence type="ECO:0000259" key="1">
    <source>
        <dbReference type="Pfam" id="PF12654"/>
    </source>
</evidence>
<dbReference type="InterPro" id="IPR024264">
    <property type="entry name" value="DUF3786"/>
</dbReference>
<sequence length="225" mass="26523">MKLEYAKDNLTQQPYRHYLKRYQEISPKVISESSGLTFHEKEQAFLIRFMGVLYQVTHPEFQIRYQEQGNGIYMLEENIDAQILLLRYLLDGNAVMSSGKMISYHDLPWGEVYYRQFQGRCIFRLARNYGTRIPEFRRIMESLHGIKKETGDAAYEFEFLEDLKLCLILWEGEPEEGFPPSAQILFSDNFPAAFSAEDVAYVGDIVMDYMKKCREIKKESRCENE</sequence>
<accession>A0A923LD80</accession>
<keyword evidence="3" id="KW-1185">Reference proteome</keyword>
<feature type="domain" description="DUF3786" evidence="1">
    <location>
        <begin position="27"/>
        <end position="207"/>
    </location>
</feature>
<organism evidence="2 3">
    <name type="scientific">Anaerosacchariphilus hominis</name>
    <dbReference type="NCBI Taxonomy" id="2763017"/>
    <lineage>
        <taxon>Bacteria</taxon>
        <taxon>Bacillati</taxon>
        <taxon>Bacillota</taxon>
        <taxon>Clostridia</taxon>
        <taxon>Lachnospirales</taxon>
        <taxon>Lachnospiraceae</taxon>
        <taxon>Anaerosacchariphilus</taxon>
    </lineage>
</organism>
<dbReference type="Proteomes" id="UP000649345">
    <property type="component" value="Unassembled WGS sequence"/>
</dbReference>
<protein>
    <submittedName>
        <fullName evidence="2">DUF3786 domain-containing protein</fullName>
    </submittedName>
</protein>
<proteinExistence type="predicted"/>
<evidence type="ECO:0000313" key="2">
    <source>
        <dbReference type="EMBL" id="MBC5660014.1"/>
    </source>
</evidence>
<dbReference type="EMBL" id="JACOOR010000005">
    <property type="protein sequence ID" value="MBC5660014.1"/>
    <property type="molecule type" value="Genomic_DNA"/>
</dbReference>
<comment type="caution">
    <text evidence="2">The sequence shown here is derived from an EMBL/GenBank/DDBJ whole genome shotgun (WGS) entry which is preliminary data.</text>
</comment>
<dbReference type="RefSeq" id="WP_186873465.1">
    <property type="nucleotide sequence ID" value="NZ_JACOOR010000005.1"/>
</dbReference>
<name>A0A923LD80_9FIRM</name>
<gene>
    <name evidence="2" type="ORF">H8S44_09545</name>
</gene>
<reference evidence="2" key="1">
    <citation type="submission" date="2020-08" db="EMBL/GenBank/DDBJ databases">
        <title>Genome public.</title>
        <authorList>
            <person name="Liu C."/>
            <person name="Sun Q."/>
        </authorList>
    </citation>
    <scope>NUCLEOTIDE SEQUENCE</scope>
    <source>
        <strain evidence="2">NSJ-68</strain>
    </source>
</reference>
<dbReference type="AlphaFoldDB" id="A0A923LD80"/>
<evidence type="ECO:0000313" key="3">
    <source>
        <dbReference type="Proteomes" id="UP000649345"/>
    </source>
</evidence>